<feature type="compositionally biased region" description="Polar residues" evidence="3">
    <location>
        <begin position="408"/>
        <end position="432"/>
    </location>
</feature>
<dbReference type="PROSITE" id="PS00330">
    <property type="entry name" value="HEMOLYSIN_CALCIUM"/>
    <property type="match status" value="3"/>
</dbReference>
<proteinExistence type="predicted"/>
<dbReference type="EMBL" id="MGHA01000075">
    <property type="protein sequence ID" value="OGM56746.1"/>
    <property type="molecule type" value="Genomic_DNA"/>
</dbReference>
<dbReference type="InterPro" id="IPR018511">
    <property type="entry name" value="Hemolysin-typ_Ca-bd_CS"/>
</dbReference>
<dbReference type="GO" id="GO:0005509">
    <property type="term" value="F:calcium ion binding"/>
    <property type="evidence" value="ECO:0007669"/>
    <property type="project" value="InterPro"/>
</dbReference>
<dbReference type="SUPFAM" id="SSF51120">
    <property type="entry name" value="beta-Roll"/>
    <property type="match status" value="1"/>
</dbReference>
<accession>A0A1F8AYE0</accession>
<dbReference type="InterPro" id="IPR001343">
    <property type="entry name" value="Hemolysn_Ca-bd"/>
</dbReference>
<evidence type="ECO:0000256" key="3">
    <source>
        <dbReference type="SAM" id="MobiDB-lite"/>
    </source>
</evidence>
<dbReference type="Pfam" id="PF00353">
    <property type="entry name" value="HemolysinCabind"/>
    <property type="match status" value="4"/>
</dbReference>
<evidence type="ECO:0000256" key="1">
    <source>
        <dbReference type="ARBA" id="ARBA00004613"/>
    </source>
</evidence>
<dbReference type="AlphaFoldDB" id="A0A1F8AYE0"/>
<gene>
    <name evidence="5" type="ORF">A2955_01810</name>
</gene>
<keyword evidence="2" id="KW-0964">Secreted</keyword>
<evidence type="ECO:0000313" key="5">
    <source>
        <dbReference type="EMBL" id="OGM56746.1"/>
    </source>
</evidence>
<protein>
    <submittedName>
        <fullName evidence="5">Uncharacterized protein</fullName>
    </submittedName>
</protein>
<feature type="compositionally biased region" description="Acidic residues" evidence="3">
    <location>
        <begin position="350"/>
        <end position="359"/>
    </location>
</feature>
<name>A0A1F8AYE0_9BACT</name>
<evidence type="ECO:0000313" key="6">
    <source>
        <dbReference type="Proteomes" id="UP000177501"/>
    </source>
</evidence>
<comment type="caution">
    <text evidence="5">The sequence shown here is derived from an EMBL/GenBank/DDBJ whole genome shotgun (WGS) entry which is preliminary data.</text>
</comment>
<dbReference type="PANTHER" id="PTHR38340">
    <property type="entry name" value="S-LAYER PROTEIN"/>
    <property type="match status" value="1"/>
</dbReference>
<dbReference type="InterPro" id="IPR011049">
    <property type="entry name" value="Serralysin-like_metalloprot_C"/>
</dbReference>
<keyword evidence="4" id="KW-0812">Transmembrane</keyword>
<dbReference type="InterPro" id="IPR050557">
    <property type="entry name" value="RTX_toxin/Mannuronan_C5-epim"/>
</dbReference>
<evidence type="ECO:0000256" key="2">
    <source>
        <dbReference type="ARBA" id="ARBA00022525"/>
    </source>
</evidence>
<dbReference type="PANTHER" id="PTHR38340:SF1">
    <property type="entry name" value="S-LAYER PROTEIN"/>
    <property type="match status" value="1"/>
</dbReference>
<keyword evidence="4" id="KW-0472">Membrane</keyword>
<keyword evidence="4" id="KW-1133">Transmembrane helix</keyword>
<evidence type="ECO:0000256" key="4">
    <source>
        <dbReference type="SAM" id="Phobius"/>
    </source>
</evidence>
<reference evidence="5 6" key="1">
    <citation type="journal article" date="2016" name="Nat. Commun.">
        <title>Thousands of microbial genomes shed light on interconnected biogeochemical processes in an aquifer system.</title>
        <authorList>
            <person name="Anantharaman K."/>
            <person name="Brown C.T."/>
            <person name="Hug L.A."/>
            <person name="Sharon I."/>
            <person name="Castelle C.J."/>
            <person name="Probst A.J."/>
            <person name="Thomas B.C."/>
            <person name="Singh A."/>
            <person name="Wilkins M.J."/>
            <person name="Karaoz U."/>
            <person name="Brodie E.L."/>
            <person name="Williams K.H."/>
            <person name="Hubbard S.S."/>
            <person name="Banfield J.F."/>
        </authorList>
    </citation>
    <scope>NUCLEOTIDE SEQUENCE [LARGE SCALE GENOMIC DNA]</scope>
</reference>
<dbReference type="Proteomes" id="UP000177501">
    <property type="component" value="Unassembled WGS sequence"/>
</dbReference>
<feature type="region of interest" description="Disordered" evidence="3">
    <location>
        <begin position="315"/>
        <end position="432"/>
    </location>
</feature>
<dbReference type="PRINTS" id="PR00313">
    <property type="entry name" value="CABNDNGRPT"/>
</dbReference>
<dbReference type="STRING" id="1802514.A2955_01810"/>
<comment type="subcellular location">
    <subcellularLocation>
        <location evidence="1">Secreted</location>
    </subcellularLocation>
</comment>
<feature type="transmembrane region" description="Helical" evidence="4">
    <location>
        <begin position="38"/>
        <end position="59"/>
    </location>
</feature>
<sequence>MKNKVVKTKSFISDLPFKGESLQAVYSNVLKSAGKSKLYSRILALILLPFVLYGSYYIYTNINSRGVDTYAVDPLIITYADGPPPNPMFSVSDMLPGDFVEKVFNVKNDSAEGEGVFMDAVKKEELKAFAGILDALITNETDAITIFNGKLQSFFDLPPISLGIFAAGAEKSFRVKVTFPSSSGNEYQEAKLVFDILWNTEAPPIELPEECKLLEGKITSVIEGTEGNDRIWGTIANELILAKGGSDRVDGKSGDDCVIGADGDDRFLDGGSGEDIIVGGSGNDRIDGGEGKDIIYGNAGNDNIDGGEDDDIIYAGDGDDEVDGGNKDDKIWGGIGNDEIDGGSGNDLIYGEEGDDEIDGGSQNDEIHGGIGLDELEGGSGNDHIFGDADNDQIKGNSGNDILDGGTETDSLNGNSGTDTCVNGETLSSCEL</sequence>
<organism evidence="5 6">
    <name type="scientific">Candidatus Woesebacteria bacterium RIFCSPLOWO2_01_FULL_37_19</name>
    <dbReference type="NCBI Taxonomy" id="1802514"/>
    <lineage>
        <taxon>Bacteria</taxon>
        <taxon>Candidatus Woeseibacteriota</taxon>
    </lineage>
</organism>
<dbReference type="GO" id="GO:0005576">
    <property type="term" value="C:extracellular region"/>
    <property type="evidence" value="ECO:0007669"/>
    <property type="project" value="UniProtKB-SubCell"/>
</dbReference>
<dbReference type="Gene3D" id="2.150.10.10">
    <property type="entry name" value="Serralysin-like metalloprotease, C-terminal"/>
    <property type="match status" value="4"/>
</dbReference>